<proteinExistence type="predicted"/>
<evidence type="ECO:0000313" key="1">
    <source>
        <dbReference type="EMBL" id="MCD7471623.1"/>
    </source>
</evidence>
<feature type="non-terminal residue" evidence="1">
    <location>
        <position position="1"/>
    </location>
</feature>
<dbReference type="EMBL" id="JACEIK010001704">
    <property type="protein sequence ID" value="MCD7471623.1"/>
    <property type="molecule type" value="Genomic_DNA"/>
</dbReference>
<reference evidence="1 2" key="1">
    <citation type="journal article" date="2021" name="BMC Genomics">
        <title>Datura genome reveals duplications of psychoactive alkaloid biosynthetic genes and high mutation rate following tissue culture.</title>
        <authorList>
            <person name="Rajewski A."/>
            <person name="Carter-House D."/>
            <person name="Stajich J."/>
            <person name="Litt A."/>
        </authorList>
    </citation>
    <scope>NUCLEOTIDE SEQUENCE [LARGE SCALE GENOMIC DNA]</scope>
    <source>
        <strain evidence="1">AR-01</strain>
    </source>
</reference>
<sequence>PVSPLDALGYQHSTRSSPLMSFSQASSWSERCVRIGEDLLPKSSLITSPPM</sequence>
<feature type="non-terminal residue" evidence="1">
    <location>
        <position position="51"/>
    </location>
</feature>
<accession>A0ABS8TKA3</accession>
<organism evidence="1 2">
    <name type="scientific">Datura stramonium</name>
    <name type="common">Jimsonweed</name>
    <name type="synonym">Common thornapple</name>
    <dbReference type="NCBI Taxonomy" id="4076"/>
    <lineage>
        <taxon>Eukaryota</taxon>
        <taxon>Viridiplantae</taxon>
        <taxon>Streptophyta</taxon>
        <taxon>Embryophyta</taxon>
        <taxon>Tracheophyta</taxon>
        <taxon>Spermatophyta</taxon>
        <taxon>Magnoliopsida</taxon>
        <taxon>eudicotyledons</taxon>
        <taxon>Gunneridae</taxon>
        <taxon>Pentapetalae</taxon>
        <taxon>asterids</taxon>
        <taxon>lamiids</taxon>
        <taxon>Solanales</taxon>
        <taxon>Solanaceae</taxon>
        <taxon>Solanoideae</taxon>
        <taxon>Datureae</taxon>
        <taxon>Datura</taxon>
    </lineage>
</organism>
<name>A0ABS8TKA3_DATST</name>
<dbReference type="Proteomes" id="UP000823775">
    <property type="component" value="Unassembled WGS sequence"/>
</dbReference>
<evidence type="ECO:0000313" key="2">
    <source>
        <dbReference type="Proteomes" id="UP000823775"/>
    </source>
</evidence>
<protein>
    <submittedName>
        <fullName evidence="1">Uncharacterized protein</fullName>
    </submittedName>
</protein>
<gene>
    <name evidence="1" type="ORF">HAX54_012203</name>
</gene>
<comment type="caution">
    <text evidence="1">The sequence shown here is derived from an EMBL/GenBank/DDBJ whole genome shotgun (WGS) entry which is preliminary data.</text>
</comment>
<keyword evidence="2" id="KW-1185">Reference proteome</keyword>